<evidence type="ECO:0000256" key="1">
    <source>
        <dbReference type="ARBA" id="ARBA00004418"/>
    </source>
</evidence>
<evidence type="ECO:0000259" key="7">
    <source>
        <dbReference type="SMART" id="SM00062"/>
    </source>
</evidence>
<dbReference type="PROSITE" id="PS51257">
    <property type="entry name" value="PROKAR_LIPOPROTEIN"/>
    <property type="match status" value="1"/>
</dbReference>
<dbReference type="FunFam" id="3.40.190.10:FF:000050">
    <property type="entry name" value="Sulfonate ABC transporter substrate-binding protein"/>
    <property type="match status" value="1"/>
</dbReference>
<dbReference type="Pfam" id="PF09084">
    <property type="entry name" value="NMT1"/>
    <property type="match status" value="1"/>
</dbReference>
<dbReference type="OrthoDB" id="7374754at2"/>
<proteinExistence type="inferred from homology"/>
<dbReference type="STRING" id="1219383.SAMN05421733_104163"/>
<keyword evidence="9" id="KW-1185">Reference proteome</keyword>
<dbReference type="InterPro" id="IPR015168">
    <property type="entry name" value="SsuA/THI5"/>
</dbReference>
<dbReference type="PANTHER" id="PTHR30024:SF42">
    <property type="entry name" value="ALIPHATIC SULFONATES-BINDING PROTEIN-RELATED"/>
    <property type="match status" value="1"/>
</dbReference>
<organism evidence="8 9">
    <name type="scientific">Acinetobacter boissieri</name>
    <dbReference type="NCBI Taxonomy" id="1219383"/>
    <lineage>
        <taxon>Bacteria</taxon>
        <taxon>Pseudomonadati</taxon>
        <taxon>Pseudomonadota</taxon>
        <taxon>Gammaproteobacteria</taxon>
        <taxon>Moraxellales</taxon>
        <taxon>Moraxellaceae</taxon>
        <taxon>Acinetobacter</taxon>
    </lineage>
</organism>
<comment type="subcellular location">
    <subcellularLocation>
        <location evidence="1">Periplasm</location>
    </subcellularLocation>
</comment>
<evidence type="ECO:0000256" key="6">
    <source>
        <dbReference type="ARBA" id="ARBA00070228"/>
    </source>
</evidence>
<evidence type="ECO:0000313" key="9">
    <source>
        <dbReference type="Proteomes" id="UP000242501"/>
    </source>
</evidence>
<dbReference type="GO" id="GO:0016020">
    <property type="term" value="C:membrane"/>
    <property type="evidence" value="ECO:0007669"/>
    <property type="project" value="InterPro"/>
</dbReference>
<comment type="similarity">
    <text evidence="2">Belongs to the bacterial solute-binding protein SsuA/TauA family.</text>
</comment>
<evidence type="ECO:0000256" key="3">
    <source>
        <dbReference type="ARBA" id="ARBA00022448"/>
    </source>
</evidence>
<dbReference type="GO" id="GO:0042626">
    <property type="term" value="F:ATPase-coupled transmembrane transporter activity"/>
    <property type="evidence" value="ECO:0007669"/>
    <property type="project" value="InterPro"/>
</dbReference>
<dbReference type="Gene3D" id="3.40.190.10">
    <property type="entry name" value="Periplasmic binding protein-like II"/>
    <property type="match status" value="2"/>
</dbReference>
<dbReference type="NCBIfam" id="NF008588">
    <property type="entry name" value="PRK11553.1"/>
    <property type="match status" value="1"/>
</dbReference>
<keyword evidence="4" id="KW-0732">Signal</keyword>
<dbReference type="AlphaFoldDB" id="A0A1G6H8R0"/>
<evidence type="ECO:0000256" key="4">
    <source>
        <dbReference type="ARBA" id="ARBA00022729"/>
    </source>
</evidence>
<dbReference type="PANTHER" id="PTHR30024">
    <property type="entry name" value="ALIPHATIC SULFONATES-BINDING PROTEIN-RELATED"/>
    <property type="match status" value="1"/>
</dbReference>
<dbReference type="InterPro" id="IPR001638">
    <property type="entry name" value="Solute-binding_3/MltF_N"/>
</dbReference>
<gene>
    <name evidence="8" type="ORF">SAMN05421733_104163</name>
</gene>
<dbReference type="NCBIfam" id="TIGR01728">
    <property type="entry name" value="SsuA_fam"/>
    <property type="match status" value="1"/>
</dbReference>
<dbReference type="SMART" id="SM00062">
    <property type="entry name" value="PBPb"/>
    <property type="match status" value="1"/>
</dbReference>
<evidence type="ECO:0000256" key="2">
    <source>
        <dbReference type="ARBA" id="ARBA00010742"/>
    </source>
</evidence>
<dbReference type="InterPro" id="IPR010067">
    <property type="entry name" value="ABC_SsuA_sub-bd"/>
</dbReference>
<reference evidence="9" key="1">
    <citation type="submission" date="2016-09" db="EMBL/GenBank/DDBJ databases">
        <authorList>
            <person name="Varghese N."/>
            <person name="Submissions S."/>
        </authorList>
    </citation>
    <scope>NUCLEOTIDE SEQUENCE [LARGE SCALE GENOMIC DNA]</scope>
    <source>
        <strain evidence="9">ANC 4422</strain>
    </source>
</reference>
<keyword evidence="3" id="KW-0813">Transport</keyword>
<sequence>MTHLKSWALTLTAVSIGLTACAEKKVEPTESATVKKDVDILTIGFQKSSLSSIVLKSEQELFKKQFPNTQLQWREFPAGPQMLEALSVGAIDFGSVGNTPPVFAQAANKNITYVGYENIHPKWQSVLVPQDSSITSIEQLKGKRIAVQKGSSAHDLLGRVLQKANLKWSDIQPIWLAPADARAAFDKKSVDAWVIWEPFLSAAEVEGKARSVIDGSSFETTYNFLISRPDFVKAHPEEVKKFIAVSNDAARWIVDHPQETLKLYSQTIGLNENIAQRVLDKRDKPSLIHNMNETVTQAQQHIADRFYTEQLIPQKIDVQQAVWQNSAQ</sequence>
<evidence type="ECO:0000313" key="8">
    <source>
        <dbReference type="EMBL" id="SDB90601.1"/>
    </source>
</evidence>
<dbReference type="SUPFAM" id="SSF53850">
    <property type="entry name" value="Periplasmic binding protein-like II"/>
    <property type="match status" value="1"/>
</dbReference>
<dbReference type="RefSeq" id="WP_092747547.1">
    <property type="nucleotide sequence ID" value="NZ_FMYL01000004.1"/>
</dbReference>
<accession>A0A1G6H8R0</accession>
<protein>
    <recommendedName>
        <fullName evidence="6">Putative aliphatic sulfonates-binding protein</fullName>
    </recommendedName>
</protein>
<name>A0A1G6H8R0_9GAMM</name>
<feature type="domain" description="Solute-binding protein family 3/N-terminal" evidence="7">
    <location>
        <begin position="40"/>
        <end position="256"/>
    </location>
</feature>
<dbReference type="Proteomes" id="UP000242501">
    <property type="component" value="Unassembled WGS sequence"/>
</dbReference>
<dbReference type="GO" id="GO:0042597">
    <property type="term" value="C:periplasmic space"/>
    <property type="evidence" value="ECO:0007669"/>
    <property type="project" value="UniProtKB-SubCell"/>
</dbReference>
<evidence type="ECO:0000256" key="5">
    <source>
        <dbReference type="ARBA" id="ARBA00055538"/>
    </source>
</evidence>
<comment type="function">
    <text evidence="5">Part of a binding-protein-dependent transport system for aliphatic sulfonates. Putative binding protein.</text>
</comment>
<dbReference type="EMBL" id="FMYL01000004">
    <property type="protein sequence ID" value="SDB90601.1"/>
    <property type="molecule type" value="Genomic_DNA"/>
</dbReference>